<dbReference type="AlphaFoldDB" id="A0AAJ0HM52"/>
<reference evidence="2" key="2">
    <citation type="submission" date="2023-06" db="EMBL/GenBank/DDBJ databases">
        <authorList>
            <consortium name="Lawrence Berkeley National Laboratory"/>
            <person name="Haridas S."/>
            <person name="Hensen N."/>
            <person name="Bonometti L."/>
            <person name="Westerberg I."/>
            <person name="Brannstrom I.O."/>
            <person name="Guillou S."/>
            <person name="Cros-Aarteil S."/>
            <person name="Calhoun S."/>
            <person name="Kuo A."/>
            <person name="Mondo S."/>
            <person name="Pangilinan J."/>
            <person name="Riley R."/>
            <person name="Labutti K."/>
            <person name="Andreopoulos B."/>
            <person name="Lipzen A."/>
            <person name="Chen C."/>
            <person name="Yanf M."/>
            <person name="Daum C."/>
            <person name="Ng V."/>
            <person name="Clum A."/>
            <person name="Steindorff A."/>
            <person name="Ohm R."/>
            <person name="Martin F."/>
            <person name="Silar P."/>
            <person name="Natvig D."/>
            <person name="Lalanne C."/>
            <person name="Gautier V."/>
            <person name="Ament-Velasquez S.L."/>
            <person name="Kruys A."/>
            <person name="Hutchinson M.I."/>
            <person name="Powell A.J."/>
            <person name="Barry K."/>
            <person name="Miller A.N."/>
            <person name="Grigoriev I.V."/>
            <person name="Debuchy R."/>
            <person name="Gladieux P."/>
            <person name="Thoren M.H."/>
            <person name="Johannesson H."/>
        </authorList>
    </citation>
    <scope>NUCLEOTIDE SEQUENCE</scope>
    <source>
        <strain evidence="2">CBS 955.72</strain>
    </source>
</reference>
<name>A0AAJ0HM52_9PEZI</name>
<reference evidence="2" key="1">
    <citation type="journal article" date="2023" name="Mol. Phylogenet. Evol.">
        <title>Genome-scale phylogeny and comparative genomics of the fungal order Sordariales.</title>
        <authorList>
            <person name="Hensen N."/>
            <person name="Bonometti L."/>
            <person name="Westerberg I."/>
            <person name="Brannstrom I.O."/>
            <person name="Guillou S."/>
            <person name="Cros-Aarteil S."/>
            <person name="Calhoun S."/>
            <person name="Haridas S."/>
            <person name="Kuo A."/>
            <person name="Mondo S."/>
            <person name="Pangilinan J."/>
            <person name="Riley R."/>
            <person name="LaButti K."/>
            <person name="Andreopoulos B."/>
            <person name="Lipzen A."/>
            <person name="Chen C."/>
            <person name="Yan M."/>
            <person name="Daum C."/>
            <person name="Ng V."/>
            <person name="Clum A."/>
            <person name="Steindorff A."/>
            <person name="Ohm R.A."/>
            <person name="Martin F."/>
            <person name="Silar P."/>
            <person name="Natvig D.O."/>
            <person name="Lalanne C."/>
            <person name="Gautier V."/>
            <person name="Ament-Velasquez S.L."/>
            <person name="Kruys A."/>
            <person name="Hutchinson M.I."/>
            <person name="Powell A.J."/>
            <person name="Barry K."/>
            <person name="Miller A.N."/>
            <person name="Grigoriev I.V."/>
            <person name="Debuchy R."/>
            <person name="Gladieux P."/>
            <person name="Hiltunen Thoren M."/>
            <person name="Johannesson H."/>
        </authorList>
    </citation>
    <scope>NUCLEOTIDE SEQUENCE</scope>
    <source>
        <strain evidence="2">CBS 955.72</strain>
    </source>
</reference>
<comment type="caution">
    <text evidence="2">The sequence shown here is derived from an EMBL/GenBank/DDBJ whole genome shotgun (WGS) entry which is preliminary data.</text>
</comment>
<dbReference type="EMBL" id="JAUIQD010000003">
    <property type="protein sequence ID" value="KAK3357128.1"/>
    <property type="molecule type" value="Genomic_DNA"/>
</dbReference>
<feature type="chain" id="PRO_5042570085" description="Secreted protein" evidence="1">
    <location>
        <begin position="24"/>
        <end position="82"/>
    </location>
</feature>
<keyword evidence="1" id="KW-0732">Signal</keyword>
<evidence type="ECO:0000313" key="3">
    <source>
        <dbReference type="Proteomes" id="UP001275084"/>
    </source>
</evidence>
<organism evidence="2 3">
    <name type="scientific">Lasiosphaeria hispida</name>
    <dbReference type="NCBI Taxonomy" id="260671"/>
    <lineage>
        <taxon>Eukaryota</taxon>
        <taxon>Fungi</taxon>
        <taxon>Dikarya</taxon>
        <taxon>Ascomycota</taxon>
        <taxon>Pezizomycotina</taxon>
        <taxon>Sordariomycetes</taxon>
        <taxon>Sordariomycetidae</taxon>
        <taxon>Sordariales</taxon>
        <taxon>Lasiosphaeriaceae</taxon>
        <taxon>Lasiosphaeria</taxon>
    </lineage>
</organism>
<evidence type="ECO:0008006" key="4">
    <source>
        <dbReference type="Google" id="ProtNLM"/>
    </source>
</evidence>
<gene>
    <name evidence="2" type="ORF">B0T25DRAFT_148460</name>
</gene>
<evidence type="ECO:0000256" key="1">
    <source>
        <dbReference type="SAM" id="SignalP"/>
    </source>
</evidence>
<evidence type="ECO:0000313" key="2">
    <source>
        <dbReference type="EMBL" id="KAK3357128.1"/>
    </source>
</evidence>
<protein>
    <recommendedName>
        <fullName evidence="4">Secreted protein</fullName>
    </recommendedName>
</protein>
<dbReference type="Proteomes" id="UP001275084">
    <property type="component" value="Unassembled WGS sequence"/>
</dbReference>
<sequence length="82" mass="9063">MGFPSDLAVVLLLFLGPRNTAVADEIQQKHDEQSERQSRTLLALGFGHWPFLKKKENVKVWACGMPARSSKVSLNKGGEGLQ</sequence>
<feature type="signal peptide" evidence="1">
    <location>
        <begin position="1"/>
        <end position="23"/>
    </location>
</feature>
<keyword evidence="3" id="KW-1185">Reference proteome</keyword>
<accession>A0AAJ0HM52</accession>
<proteinExistence type="predicted"/>